<sequence>MSKVGRFESTWRTRTSSRFPLGPAHRPRKIPFTRSEYQAEPLWMVMEQQRKASRVGKSIWPWRAGVGGGNSTARNW</sequence>
<dbReference type="EMBL" id="CADCXU010007159">
    <property type="protein sequence ID" value="CAA9998502.1"/>
    <property type="molecule type" value="Genomic_DNA"/>
</dbReference>
<evidence type="ECO:0000313" key="2">
    <source>
        <dbReference type="EMBL" id="CAA9998502.1"/>
    </source>
</evidence>
<feature type="region of interest" description="Disordered" evidence="1">
    <location>
        <begin position="1"/>
        <end position="27"/>
    </location>
</feature>
<evidence type="ECO:0000256" key="1">
    <source>
        <dbReference type="SAM" id="MobiDB-lite"/>
    </source>
</evidence>
<name>A0A6H5G7K3_9HEMI</name>
<evidence type="ECO:0000313" key="3">
    <source>
        <dbReference type="Proteomes" id="UP000479000"/>
    </source>
</evidence>
<proteinExistence type="predicted"/>
<protein>
    <submittedName>
        <fullName evidence="2">Uncharacterized protein</fullName>
    </submittedName>
</protein>
<dbReference type="AlphaFoldDB" id="A0A6H5G7K3"/>
<feature type="non-terminal residue" evidence="2">
    <location>
        <position position="76"/>
    </location>
</feature>
<feature type="compositionally biased region" description="Basic and acidic residues" evidence="1">
    <location>
        <begin position="1"/>
        <end position="11"/>
    </location>
</feature>
<dbReference type="Proteomes" id="UP000479000">
    <property type="component" value="Unassembled WGS sequence"/>
</dbReference>
<reference evidence="2 3" key="1">
    <citation type="submission" date="2020-02" db="EMBL/GenBank/DDBJ databases">
        <authorList>
            <person name="Ferguson B K."/>
        </authorList>
    </citation>
    <scope>NUCLEOTIDE SEQUENCE [LARGE SCALE GENOMIC DNA]</scope>
</reference>
<keyword evidence="3" id="KW-1185">Reference proteome</keyword>
<organism evidence="2 3">
    <name type="scientific">Nesidiocoris tenuis</name>
    <dbReference type="NCBI Taxonomy" id="355587"/>
    <lineage>
        <taxon>Eukaryota</taxon>
        <taxon>Metazoa</taxon>
        <taxon>Ecdysozoa</taxon>
        <taxon>Arthropoda</taxon>
        <taxon>Hexapoda</taxon>
        <taxon>Insecta</taxon>
        <taxon>Pterygota</taxon>
        <taxon>Neoptera</taxon>
        <taxon>Paraneoptera</taxon>
        <taxon>Hemiptera</taxon>
        <taxon>Heteroptera</taxon>
        <taxon>Panheteroptera</taxon>
        <taxon>Cimicomorpha</taxon>
        <taxon>Miridae</taxon>
        <taxon>Dicyphina</taxon>
        <taxon>Nesidiocoris</taxon>
    </lineage>
</organism>
<accession>A0A6H5G7K3</accession>
<gene>
    <name evidence="2" type="ORF">NTEN_LOCUS4785</name>
</gene>